<accession>S9W3P4</accession>
<feature type="region of interest" description="Disordered" evidence="1">
    <location>
        <begin position="109"/>
        <end position="153"/>
    </location>
</feature>
<dbReference type="OrthoDB" id="246914at2759"/>
<dbReference type="EMBL" id="LR877152">
    <property type="protein sequence ID" value="CAD2217312.1"/>
    <property type="molecule type" value="Genomic_DNA"/>
</dbReference>
<evidence type="ECO:0000313" key="2">
    <source>
        <dbReference type="EMBL" id="CAD2217312.1"/>
    </source>
</evidence>
<evidence type="ECO:0000256" key="1">
    <source>
        <dbReference type="SAM" id="MobiDB-lite"/>
    </source>
</evidence>
<protein>
    <submittedName>
        <fullName evidence="2">Uncharacterized protein</fullName>
    </submittedName>
</protein>
<dbReference type="VEuPathDB" id="TriTrypDB:ADEAN_000479000"/>
<sequence length="179" mass="20509">MITLETESSLILKLAKSEIPAERMEALALGDNVWEELSEEGGEIPLPSRTAVKMALCSTLRRCALACRRREEAELWTERFRERARNISPRDFMEDELTGEVKGWRQARQMAQPGTGIDQEDLDEEAKTRAAEERKKAQSKKSKQTPLQRYKQEILFDHPTAQYAFRREPGIGLGPRYTG</sequence>
<dbReference type="Proteomes" id="UP000515908">
    <property type="component" value="Chromosome 08"/>
</dbReference>
<organism evidence="2 3">
    <name type="scientific">Angomonas deanei</name>
    <dbReference type="NCBI Taxonomy" id="59799"/>
    <lineage>
        <taxon>Eukaryota</taxon>
        <taxon>Discoba</taxon>
        <taxon>Euglenozoa</taxon>
        <taxon>Kinetoplastea</taxon>
        <taxon>Metakinetoplastina</taxon>
        <taxon>Trypanosomatida</taxon>
        <taxon>Trypanosomatidae</taxon>
        <taxon>Strigomonadinae</taxon>
        <taxon>Angomonas</taxon>
    </lineage>
</organism>
<gene>
    <name evidence="2" type="ORF">ADEAN_000479000</name>
</gene>
<keyword evidence="3" id="KW-1185">Reference proteome</keyword>
<name>S9W3P4_9TRYP</name>
<dbReference type="AlphaFoldDB" id="S9W3P4"/>
<evidence type="ECO:0000313" key="3">
    <source>
        <dbReference type="Proteomes" id="UP000515908"/>
    </source>
</evidence>
<feature type="compositionally biased region" description="Basic and acidic residues" evidence="1">
    <location>
        <begin position="125"/>
        <end position="136"/>
    </location>
</feature>
<reference evidence="2 3" key="1">
    <citation type="submission" date="2020-08" db="EMBL/GenBank/DDBJ databases">
        <authorList>
            <person name="Newling K."/>
            <person name="Davey J."/>
            <person name="Forrester S."/>
        </authorList>
    </citation>
    <scope>NUCLEOTIDE SEQUENCE [LARGE SCALE GENOMIC DNA]</scope>
    <source>
        <strain evidence="3">Crithidia deanei Carvalho (ATCC PRA-265)</strain>
    </source>
</reference>
<proteinExistence type="predicted"/>